<organism evidence="1 2">
    <name type="scientific">Leishmania enriettii</name>
    <dbReference type="NCBI Taxonomy" id="5663"/>
    <lineage>
        <taxon>Eukaryota</taxon>
        <taxon>Discoba</taxon>
        <taxon>Euglenozoa</taxon>
        <taxon>Kinetoplastea</taxon>
        <taxon>Metakinetoplastina</taxon>
        <taxon>Trypanosomatida</taxon>
        <taxon>Trypanosomatidae</taxon>
        <taxon>Leishmaniinae</taxon>
        <taxon>Leishmania</taxon>
    </lineage>
</organism>
<dbReference type="GeneID" id="94174471"/>
<protein>
    <submittedName>
        <fullName evidence="1">Uncharacterized protein</fullName>
    </submittedName>
</protein>
<name>A0A836KRH1_LEIEN</name>
<comment type="caution">
    <text evidence="1">The sequence shown here is derived from an EMBL/GenBank/DDBJ whole genome shotgun (WGS) entry which is preliminary data.</text>
</comment>
<keyword evidence="2" id="KW-1185">Reference proteome</keyword>
<dbReference type="Proteomes" id="UP000674179">
    <property type="component" value="Chromosome 10"/>
</dbReference>
<evidence type="ECO:0000313" key="1">
    <source>
        <dbReference type="EMBL" id="KAG5484161.1"/>
    </source>
</evidence>
<sequence>MWRTSYVLRPTLREGTDGAAATAPSEYLRDVYLCASSPPVIEEWAGWPEAPYVVAGGMQYCIHQHSPLPWPAPATSSASHPSRTNAQGTAGAVPQAELLSVIPLDVLCRAYEAADERSGSAFLQVYPIGAHGLLSPEAKAMIAGCAMAELRSRLSCMLGFLRQGHVSEGDAALDMSAVAVLNRYCRALVTPPTPSPSALQPECGVRKDGGRSWVVTWALELVACVAKSLVAAGPPLCVSGSDKVMRTSLHFSLGKKLQRDAAAHHDERTVASSIAFASALERCARYTAMSVQLTECTLVSSHPLDVRHAVHLTRVIYASYVCTAQAHAEDGTDAFQRLTRFPGRVSDPLQPATVQGAWQEALQSYQASAVSAQRGVLFVLTHDVSAQPGPAALLPLTAREERSRAHAAERSHSIVLPPALRDHVLASVRVRSAPAYFNHILLCQAWSSDDAVAEAHARHWAEKLANDDVLAPARVAVEWRASLRDSAPNCRGAVAANAGAGQTLAPTPLQWVLYTARRQLVVAVANRSQTVLTGRRLGLDRATEPATSSVAHFSLSALRALAEQCVKALSIARGLLHWHCPWPVPSCLQNTTSCAAVPSAAAVEEVLWTLRMLSKLRWRAALLYEAAGDSAEQHRQLRALRDDVQRWSSRRRARALLADGVSLSSPDAAWTPAAEDVVCHVSNDDWSALIKELASMSPPV</sequence>
<proteinExistence type="predicted"/>
<evidence type="ECO:0000313" key="2">
    <source>
        <dbReference type="Proteomes" id="UP000674179"/>
    </source>
</evidence>
<accession>A0A836KRH1</accession>
<dbReference type="AlphaFoldDB" id="A0A836KRH1"/>
<reference evidence="1 2" key="1">
    <citation type="submission" date="2021-02" db="EMBL/GenBank/DDBJ databases">
        <title>Leishmania (Mundinia) enrietti genome sequencing and assembly.</title>
        <authorList>
            <person name="Almutairi H."/>
            <person name="Gatherer D."/>
        </authorList>
    </citation>
    <scope>NUCLEOTIDE SEQUENCE [LARGE SCALE GENOMIC DNA]</scope>
    <source>
        <strain evidence="1">CUR178</strain>
    </source>
</reference>
<gene>
    <name evidence="1" type="ORF">CUR178_07315</name>
</gene>
<dbReference type="OrthoDB" id="261895at2759"/>
<dbReference type="RefSeq" id="XP_067695049.1">
    <property type="nucleotide sequence ID" value="XM_067838961.1"/>
</dbReference>
<dbReference type="KEGG" id="lenr:94174471"/>
<dbReference type="EMBL" id="JAFHKP010000010">
    <property type="protein sequence ID" value="KAG5484161.1"/>
    <property type="molecule type" value="Genomic_DNA"/>
</dbReference>